<name>A0A5J4TTB6_9EUKA</name>
<organism evidence="1 2">
    <name type="scientific">Streblomastix strix</name>
    <dbReference type="NCBI Taxonomy" id="222440"/>
    <lineage>
        <taxon>Eukaryota</taxon>
        <taxon>Metamonada</taxon>
        <taxon>Preaxostyla</taxon>
        <taxon>Oxymonadida</taxon>
        <taxon>Streblomastigidae</taxon>
        <taxon>Streblomastix</taxon>
    </lineage>
</organism>
<protein>
    <submittedName>
        <fullName evidence="1">Uncharacterized protein</fullName>
    </submittedName>
</protein>
<evidence type="ECO:0000313" key="2">
    <source>
        <dbReference type="Proteomes" id="UP000324800"/>
    </source>
</evidence>
<sequence length="165" mass="19448">MTVQTTTSRCREVLEQLKHLMELAKRKKHVRARDLASVFGEIQQTRAQFKRGEHHYKQLQMLKDKEIASWDWNKWTQLNDSVISDKTWWINKLAHNQTLCFTKPSKCITIQTDASSSGWGPSMIRESHEKVYAYGDWKDNNLKSSNQRELIVVLKALLEFRQELT</sequence>
<proteinExistence type="predicted"/>
<dbReference type="Proteomes" id="UP000324800">
    <property type="component" value="Unassembled WGS sequence"/>
</dbReference>
<dbReference type="AlphaFoldDB" id="A0A5J4TTB6"/>
<comment type="caution">
    <text evidence="1">The sequence shown here is derived from an EMBL/GenBank/DDBJ whole genome shotgun (WGS) entry which is preliminary data.</text>
</comment>
<dbReference type="EMBL" id="SNRW01025949">
    <property type="protein sequence ID" value="KAA6361153.1"/>
    <property type="molecule type" value="Genomic_DNA"/>
</dbReference>
<reference evidence="1 2" key="1">
    <citation type="submission" date="2019-03" db="EMBL/GenBank/DDBJ databases">
        <title>Single cell metagenomics reveals metabolic interactions within the superorganism composed of flagellate Streblomastix strix and complex community of Bacteroidetes bacteria on its surface.</title>
        <authorList>
            <person name="Treitli S.C."/>
            <person name="Kolisko M."/>
            <person name="Husnik F."/>
            <person name="Keeling P."/>
            <person name="Hampl V."/>
        </authorList>
    </citation>
    <scope>NUCLEOTIDE SEQUENCE [LARGE SCALE GENOMIC DNA]</scope>
    <source>
        <strain evidence="1">ST1C</strain>
    </source>
</reference>
<evidence type="ECO:0000313" key="1">
    <source>
        <dbReference type="EMBL" id="KAA6361153.1"/>
    </source>
</evidence>
<accession>A0A5J4TTB6</accession>
<gene>
    <name evidence="1" type="ORF">EZS28_043322</name>
</gene>